<dbReference type="InterPro" id="IPR012677">
    <property type="entry name" value="Nucleotide-bd_a/b_plait_sf"/>
</dbReference>
<organism evidence="4 5">
    <name type="scientific">Streblomastix strix</name>
    <dbReference type="NCBI Taxonomy" id="222440"/>
    <lineage>
        <taxon>Eukaryota</taxon>
        <taxon>Metamonada</taxon>
        <taxon>Preaxostyla</taxon>
        <taxon>Oxymonadida</taxon>
        <taxon>Streblomastigidae</taxon>
        <taxon>Streblomastix</taxon>
    </lineage>
</organism>
<dbReference type="InterPro" id="IPR035979">
    <property type="entry name" value="RBD_domain_sf"/>
</dbReference>
<feature type="domain" description="RRM" evidence="3">
    <location>
        <begin position="164"/>
        <end position="239"/>
    </location>
</feature>
<dbReference type="EMBL" id="SNRW01000302">
    <property type="protein sequence ID" value="KAA6401986.1"/>
    <property type="molecule type" value="Genomic_DNA"/>
</dbReference>
<feature type="domain" description="RRM" evidence="3">
    <location>
        <begin position="254"/>
        <end position="331"/>
    </location>
</feature>
<reference evidence="4 5" key="1">
    <citation type="submission" date="2019-03" db="EMBL/GenBank/DDBJ databases">
        <title>Single cell metagenomics reveals metabolic interactions within the superorganism composed of flagellate Streblomastix strix and complex community of Bacteroidetes bacteria on its surface.</title>
        <authorList>
            <person name="Treitli S.C."/>
            <person name="Kolisko M."/>
            <person name="Husnik F."/>
            <person name="Keeling P."/>
            <person name="Hampl V."/>
        </authorList>
    </citation>
    <scope>NUCLEOTIDE SEQUENCE [LARGE SCALE GENOMIC DNA]</scope>
    <source>
        <strain evidence="4">ST1C</strain>
    </source>
</reference>
<dbReference type="AlphaFoldDB" id="A0A5J4X5D3"/>
<dbReference type="GO" id="GO:0003729">
    <property type="term" value="F:mRNA binding"/>
    <property type="evidence" value="ECO:0007669"/>
    <property type="project" value="TreeGrafter"/>
</dbReference>
<dbReference type="InterPro" id="IPR050502">
    <property type="entry name" value="Euk_RNA-bind_prot"/>
</dbReference>
<feature type="domain" description="RRM" evidence="3">
    <location>
        <begin position="656"/>
        <end position="733"/>
    </location>
</feature>
<evidence type="ECO:0000256" key="1">
    <source>
        <dbReference type="ARBA" id="ARBA00022884"/>
    </source>
</evidence>
<evidence type="ECO:0000259" key="3">
    <source>
        <dbReference type="PROSITE" id="PS50102"/>
    </source>
</evidence>
<dbReference type="PANTHER" id="PTHR48025:SF1">
    <property type="entry name" value="RRM DOMAIN-CONTAINING PROTEIN"/>
    <property type="match status" value="1"/>
</dbReference>
<dbReference type="Proteomes" id="UP000324800">
    <property type="component" value="Unassembled WGS sequence"/>
</dbReference>
<evidence type="ECO:0000256" key="2">
    <source>
        <dbReference type="PROSITE-ProRule" id="PRU00176"/>
    </source>
</evidence>
<accession>A0A5J4X5D3</accession>
<feature type="domain" description="RRM" evidence="3">
    <location>
        <begin position="556"/>
        <end position="633"/>
    </location>
</feature>
<gene>
    <name evidence="4" type="ORF">EZS28_002489</name>
</gene>
<dbReference type="PROSITE" id="PS50102">
    <property type="entry name" value="RRM"/>
    <property type="match status" value="4"/>
</dbReference>
<evidence type="ECO:0000313" key="4">
    <source>
        <dbReference type="EMBL" id="KAA6401986.1"/>
    </source>
</evidence>
<dbReference type="Pfam" id="PF00076">
    <property type="entry name" value="RRM_1"/>
    <property type="match status" value="3"/>
</dbReference>
<dbReference type="Gene3D" id="2.60.120.920">
    <property type="match status" value="1"/>
</dbReference>
<dbReference type="SUPFAM" id="SSF54928">
    <property type="entry name" value="RNA-binding domain, RBD"/>
    <property type="match status" value="4"/>
</dbReference>
<dbReference type="SMART" id="SM00360">
    <property type="entry name" value="RRM"/>
    <property type="match status" value="4"/>
</dbReference>
<dbReference type="OrthoDB" id="439808at2759"/>
<dbReference type="PANTHER" id="PTHR48025">
    <property type="entry name" value="OS02G0815200 PROTEIN"/>
    <property type="match status" value="1"/>
</dbReference>
<dbReference type="Gene3D" id="3.30.70.330">
    <property type="match status" value="4"/>
</dbReference>
<evidence type="ECO:0000313" key="5">
    <source>
        <dbReference type="Proteomes" id="UP000324800"/>
    </source>
</evidence>
<dbReference type="InterPro" id="IPR043136">
    <property type="entry name" value="B30.2/SPRY_sf"/>
</dbReference>
<comment type="caution">
    <text evidence="4">The sequence shown here is derived from an EMBL/GenBank/DDBJ whole genome shotgun (WGS) entry which is preliminary data.</text>
</comment>
<sequence>MISIKQTSQSQVSFDMEEYLAMASRREDIQSNTYSSITGTIAYWNDAEPHNQGQYWYFWLKPSGKFSSHSEPWICLVVDENNPSIDMLKTAAESKSYQEFELNVLIVPRQPDYLQFVISKDDEVNQIFSRVPTIKVSDLNNTQFNPIVQPTETQPIQIHPVEEWNLIVKWTGYVSEDDLKLIFNPLGAESVMMLKSEVEIGEGQAQINFKTQLDAQNALDQTDGVNIKGSALGVEIQKQNQFEGNLMPAPVESCRLFIKGLSPLTTDDDLKKLFEEVGQVESVNIITSRSGKSRGFRFVTMCDIETARIAVTVLNKRVLDGRIIKVQFSMPQQINPHKHTPPPPTLKPAPLGPITSDVIFSDQETAQQQGNVIIHAPDNYNHSTIAYKPVITKGIVRFEGIFQKYRDFPYQIGISESSVWFDSKKEPGDIKYKGKTVCYKNNGCITHMNNTEIAGNAKIEDGQTVALEVNMSTTPRTLTFFINGQEQQISISSIPPSIKFWINLCVPNQSFTLTCFERIQSPSSTGLQISKVINWGSAKVVQKRLIPPVIPPVLPCKLYVGGLNPLTTAADLGKLFGEVGQVESANIVSRDEGGNGGFGYVTMRDIETAQRAVTVLNKRVLNGRKIEVKISEPPINPPKLTPPVGRNPEPTTIKPIKLFVRNLNFQTTSDDLGKLFEEVGQVESANIATYKSGKSKGFGFVTMCDIETAQKAVTDLNKRVLNGRIIEVQFSEPKPIDPQMQTLPVGPKPELQSSALKQIELTHPGKNNYYIIIN</sequence>
<dbReference type="InterPro" id="IPR000504">
    <property type="entry name" value="RRM_dom"/>
</dbReference>
<keyword evidence="1 2" id="KW-0694">RNA-binding</keyword>
<proteinExistence type="predicted"/>
<protein>
    <recommendedName>
        <fullName evidence="3">RRM domain-containing protein</fullName>
    </recommendedName>
</protein>
<name>A0A5J4X5D3_9EUKA</name>